<dbReference type="AlphaFoldDB" id="A0A815FHZ8"/>
<comment type="caution">
    <text evidence="1">The sequence shown here is derived from an EMBL/GenBank/DDBJ whole genome shotgun (WGS) entry which is preliminary data.</text>
</comment>
<gene>
    <name evidence="1" type="ORF">GPM918_LOCUS29726</name>
    <name evidence="2" type="ORF">SRO942_LOCUS30316</name>
</gene>
<organism evidence="1 3">
    <name type="scientific">Didymodactylos carnosus</name>
    <dbReference type="NCBI Taxonomy" id="1234261"/>
    <lineage>
        <taxon>Eukaryota</taxon>
        <taxon>Metazoa</taxon>
        <taxon>Spiralia</taxon>
        <taxon>Gnathifera</taxon>
        <taxon>Rotifera</taxon>
        <taxon>Eurotatoria</taxon>
        <taxon>Bdelloidea</taxon>
        <taxon>Philodinida</taxon>
        <taxon>Philodinidae</taxon>
        <taxon>Didymodactylos</taxon>
    </lineage>
</organism>
<dbReference type="InterPro" id="IPR011042">
    <property type="entry name" value="6-blade_b-propeller_TolB-like"/>
</dbReference>
<dbReference type="EMBL" id="CAJOBC010050601">
    <property type="protein sequence ID" value="CAF4176385.1"/>
    <property type="molecule type" value="Genomic_DNA"/>
</dbReference>
<evidence type="ECO:0000313" key="1">
    <source>
        <dbReference type="EMBL" id="CAF1326366.1"/>
    </source>
</evidence>
<sequence length="199" mass="21580">MLRDFKAHIQNWHVFNYLLIAKCYISKNTNDLYIAEFHNNRVQHWLPNGLNGTTAADGVVAGSGNSRIQFWSHGASVGLTIANGSQLSMPFGIWVDANGIMYITDYPNNYILKWSPFAPNGSIIAGGNGSGNSANQLTGPVGIYLDETNNILYVFNYDNHSVMKWTIGATVGIVIAGSPGKSGSNATLLQNPTDITLDQ</sequence>
<keyword evidence="3" id="KW-1185">Reference proteome</keyword>
<dbReference type="EMBL" id="CAJNOQ010013671">
    <property type="protein sequence ID" value="CAF1326366.1"/>
    <property type="molecule type" value="Genomic_DNA"/>
</dbReference>
<evidence type="ECO:0000313" key="2">
    <source>
        <dbReference type="EMBL" id="CAF4176385.1"/>
    </source>
</evidence>
<dbReference type="Proteomes" id="UP000663829">
    <property type="component" value="Unassembled WGS sequence"/>
</dbReference>
<dbReference type="Gene3D" id="2.120.10.30">
    <property type="entry name" value="TolB, C-terminal domain"/>
    <property type="match status" value="1"/>
</dbReference>
<name>A0A815FHZ8_9BILA</name>
<dbReference type="Proteomes" id="UP000681722">
    <property type="component" value="Unassembled WGS sequence"/>
</dbReference>
<proteinExistence type="predicted"/>
<dbReference type="OrthoDB" id="10044505at2759"/>
<reference evidence="1" key="1">
    <citation type="submission" date="2021-02" db="EMBL/GenBank/DDBJ databases">
        <authorList>
            <person name="Nowell W R."/>
        </authorList>
    </citation>
    <scope>NUCLEOTIDE SEQUENCE</scope>
</reference>
<evidence type="ECO:0000313" key="3">
    <source>
        <dbReference type="Proteomes" id="UP000663829"/>
    </source>
</evidence>
<accession>A0A815FHZ8</accession>
<protein>
    <submittedName>
        <fullName evidence="1">Uncharacterized protein</fullName>
    </submittedName>
</protein>
<dbReference type="SUPFAM" id="SSF101898">
    <property type="entry name" value="NHL repeat"/>
    <property type="match status" value="1"/>
</dbReference>